<dbReference type="GO" id="GO:0007155">
    <property type="term" value="P:cell adhesion"/>
    <property type="evidence" value="ECO:0007669"/>
    <property type="project" value="InterPro"/>
</dbReference>
<dbReference type="PRINTS" id="PR00691">
    <property type="entry name" value="ADHESINB"/>
</dbReference>
<feature type="compositionally biased region" description="Basic and acidic residues" evidence="6">
    <location>
        <begin position="143"/>
        <end position="179"/>
    </location>
</feature>
<keyword evidence="4 7" id="KW-0732">Signal</keyword>
<dbReference type="PANTHER" id="PTHR42953:SF1">
    <property type="entry name" value="METAL-BINDING PROTEIN HI_0362-RELATED"/>
    <property type="match status" value="1"/>
</dbReference>
<dbReference type="AlphaFoldDB" id="A0A951UA63"/>
<gene>
    <name evidence="8" type="ORF">KME25_06905</name>
</gene>
<evidence type="ECO:0000256" key="7">
    <source>
        <dbReference type="SAM" id="SignalP"/>
    </source>
</evidence>
<evidence type="ECO:0000313" key="9">
    <source>
        <dbReference type="Proteomes" id="UP000753908"/>
    </source>
</evidence>
<evidence type="ECO:0000256" key="6">
    <source>
        <dbReference type="SAM" id="MobiDB-lite"/>
    </source>
</evidence>
<evidence type="ECO:0000256" key="3">
    <source>
        <dbReference type="ARBA" id="ARBA00022723"/>
    </source>
</evidence>
<name>A0A951UA63_9CYAN</name>
<dbReference type="InterPro" id="IPR006127">
    <property type="entry name" value="ZnuA-like"/>
</dbReference>
<dbReference type="InterPro" id="IPR050492">
    <property type="entry name" value="Bact_metal-bind_prot9"/>
</dbReference>
<dbReference type="EMBL" id="JAHHIF010000007">
    <property type="protein sequence ID" value="MBW4544156.1"/>
    <property type="molecule type" value="Genomic_DNA"/>
</dbReference>
<dbReference type="GO" id="GO:0030313">
    <property type="term" value="C:cell envelope"/>
    <property type="evidence" value="ECO:0007669"/>
    <property type="project" value="UniProtKB-SubCell"/>
</dbReference>
<accession>A0A951UA63</accession>
<comment type="similarity">
    <text evidence="5">Belongs to the bacterial solute-binding protein 9 family.</text>
</comment>
<reference evidence="8" key="1">
    <citation type="submission" date="2021-05" db="EMBL/GenBank/DDBJ databases">
        <authorList>
            <person name="Pietrasiak N."/>
            <person name="Ward R."/>
            <person name="Stajich J.E."/>
            <person name="Kurbessoian T."/>
        </authorList>
    </citation>
    <scope>NUCLEOTIDE SEQUENCE</scope>
    <source>
        <strain evidence="8">CPER-KK1</strain>
    </source>
</reference>
<dbReference type="InterPro" id="IPR006128">
    <property type="entry name" value="Lipoprotein_PsaA-like"/>
</dbReference>
<comment type="subcellular location">
    <subcellularLocation>
        <location evidence="1">Cell envelope</location>
    </subcellularLocation>
</comment>
<dbReference type="GO" id="GO:0030001">
    <property type="term" value="P:metal ion transport"/>
    <property type="evidence" value="ECO:0007669"/>
    <property type="project" value="InterPro"/>
</dbReference>
<dbReference type="SUPFAM" id="SSF53807">
    <property type="entry name" value="Helical backbone' metal receptor"/>
    <property type="match status" value="1"/>
</dbReference>
<dbReference type="InterPro" id="IPR006129">
    <property type="entry name" value="AdhesinB"/>
</dbReference>
<dbReference type="GO" id="GO:0046872">
    <property type="term" value="F:metal ion binding"/>
    <property type="evidence" value="ECO:0007669"/>
    <property type="project" value="UniProtKB-KW"/>
</dbReference>
<feature type="signal peptide" evidence="7">
    <location>
        <begin position="1"/>
        <end position="31"/>
    </location>
</feature>
<protein>
    <submittedName>
        <fullName evidence="8">Zinc ABC transporter substrate-binding protein</fullName>
    </submittedName>
</protein>
<dbReference type="PANTHER" id="PTHR42953">
    <property type="entry name" value="HIGH-AFFINITY ZINC UPTAKE SYSTEM PROTEIN ZNUA-RELATED"/>
    <property type="match status" value="1"/>
</dbReference>
<feature type="region of interest" description="Disordered" evidence="6">
    <location>
        <begin position="141"/>
        <end position="182"/>
    </location>
</feature>
<evidence type="ECO:0000256" key="1">
    <source>
        <dbReference type="ARBA" id="ARBA00004196"/>
    </source>
</evidence>
<sequence>MLKSIVMKTRSLGSTAFLLLVLGITSCSVRQQTTNSASDTTATSPSSANSEKPKVVATSSVLCDITQEIAQDTVDLTCLIPAGTDPHVYEPKPSDRKAIEQAQLILYNGYGFEPGLIKIIESSKNSASKVAVSEVAVPEPLAGEEHDHEGEEKAEAGHAHEHEGEEKAEAGHAHGETDPHVWNNAQNGIRIAETISDNLEKLSPNNAAQYTSNTEKMTSELAQLDSWIKSQISTIPANQRTLVTTHDAMGYYSTAYGIPVEGALQGISTDERATAGRVKELVGEIKSTKVPTIFAETTVNPKLIESVAKEANVKVSDRKLYADGIGEKGSEGDTYEKMLIANTQTIVEGLGGKFTPFQAK</sequence>
<evidence type="ECO:0000256" key="5">
    <source>
        <dbReference type="RuleBase" id="RU003512"/>
    </source>
</evidence>
<dbReference type="PRINTS" id="PR00690">
    <property type="entry name" value="ADHESNFAMILY"/>
</dbReference>
<feature type="chain" id="PRO_5037582189" evidence="7">
    <location>
        <begin position="32"/>
        <end position="360"/>
    </location>
</feature>
<proteinExistence type="inferred from homology"/>
<evidence type="ECO:0000313" key="8">
    <source>
        <dbReference type="EMBL" id="MBW4544156.1"/>
    </source>
</evidence>
<reference evidence="8" key="2">
    <citation type="journal article" date="2022" name="Microbiol. Resour. Announc.">
        <title>Metagenome Sequencing to Explore Phylogenomics of Terrestrial Cyanobacteria.</title>
        <authorList>
            <person name="Ward R.D."/>
            <person name="Stajich J.E."/>
            <person name="Johansen J.R."/>
            <person name="Huntemann M."/>
            <person name="Clum A."/>
            <person name="Foster B."/>
            <person name="Foster B."/>
            <person name="Roux S."/>
            <person name="Palaniappan K."/>
            <person name="Varghese N."/>
            <person name="Mukherjee S."/>
            <person name="Reddy T.B.K."/>
            <person name="Daum C."/>
            <person name="Copeland A."/>
            <person name="Chen I.A."/>
            <person name="Ivanova N.N."/>
            <person name="Kyrpides N.C."/>
            <person name="Shapiro N."/>
            <person name="Eloe-Fadrosh E.A."/>
            <person name="Pietrasiak N."/>
        </authorList>
    </citation>
    <scope>NUCLEOTIDE SEQUENCE</scope>
    <source>
        <strain evidence="8">CPER-KK1</strain>
    </source>
</reference>
<keyword evidence="2 5" id="KW-0813">Transport</keyword>
<evidence type="ECO:0000256" key="4">
    <source>
        <dbReference type="ARBA" id="ARBA00022729"/>
    </source>
</evidence>
<dbReference type="Proteomes" id="UP000753908">
    <property type="component" value="Unassembled WGS sequence"/>
</dbReference>
<keyword evidence="3" id="KW-0479">Metal-binding</keyword>
<dbReference type="Gene3D" id="3.40.50.1980">
    <property type="entry name" value="Nitrogenase molybdenum iron protein domain"/>
    <property type="match status" value="2"/>
</dbReference>
<comment type="caution">
    <text evidence="8">The sequence shown here is derived from an EMBL/GenBank/DDBJ whole genome shotgun (WGS) entry which is preliminary data.</text>
</comment>
<evidence type="ECO:0000256" key="2">
    <source>
        <dbReference type="ARBA" id="ARBA00022448"/>
    </source>
</evidence>
<dbReference type="Pfam" id="PF01297">
    <property type="entry name" value="ZnuA"/>
    <property type="match status" value="1"/>
</dbReference>
<dbReference type="PROSITE" id="PS51257">
    <property type="entry name" value="PROKAR_LIPOPROTEIN"/>
    <property type="match status" value="1"/>
</dbReference>
<organism evidence="8 9">
    <name type="scientific">Symplocastrum torsivum CPER-KK1</name>
    <dbReference type="NCBI Taxonomy" id="450513"/>
    <lineage>
        <taxon>Bacteria</taxon>
        <taxon>Bacillati</taxon>
        <taxon>Cyanobacteriota</taxon>
        <taxon>Cyanophyceae</taxon>
        <taxon>Oscillatoriophycideae</taxon>
        <taxon>Oscillatoriales</taxon>
        <taxon>Microcoleaceae</taxon>
        <taxon>Symplocastrum</taxon>
    </lineage>
</organism>